<organism evidence="1 2">
    <name type="scientific">Corynebacterium diphtheriae</name>
    <dbReference type="NCBI Taxonomy" id="1717"/>
    <lineage>
        <taxon>Bacteria</taxon>
        <taxon>Bacillati</taxon>
        <taxon>Actinomycetota</taxon>
        <taxon>Actinomycetes</taxon>
        <taxon>Mycobacteriales</taxon>
        <taxon>Corynebacteriaceae</taxon>
        <taxon>Corynebacterium</taxon>
    </lineage>
</organism>
<dbReference type="EMBL" id="CADDAV010000001">
    <property type="protein sequence ID" value="CAB0580933.1"/>
    <property type="molecule type" value="Genomic_DNA"/>
</dbReference>
<dbReference type="InterPro" id="IPR004360">
    <property type="entry name" value="Glyas_Fos-R_dOase_dom"/>
</dbReference>
<proteinExistence type="predicted"/>
<evidence type="ECO:0000313" key="2">
    <source>
        <dbReference type="Proteomes" id="UP000480222"/>
    </source>
</evidence>
<dbReference type="Pfam" id="PF00903">
    <property type="entry name" value="Glyoxalase"/>
    <property type="match status" value="2"/>
</dbReference>
<evidence type="ECO:0000313" key="1">
    <source>
        <dbReference type="EMBL" id="CAB0580933.1"/>
    </source>
</evidence>
<name>A0A0D6FBX0_CORDP</name>
<dbReference type="InterPro" id="IPR037523">
    <property type="entry name" value="VOC_core"/>
</dbReference>
<dbReference type="Proteomes" id="UP000480222">
    <property type="component" value="Unassembled WGS sequence"/>
</dbReference>
<dbReference type="CDD" id="cd07247">
    <property type="entry name" value="SgaA_N_like"/>
    <property type="match status" value="1"/>
</dbReference>
<protein>
    <submittedName>
        <fullName evidence="1">VOC family protein</fullName>
    </submittedName>
</protein>
<dbReference type="PROSITE" id="PS51819">
    <property type="entry name" value="VOC"/>
    <property type="match status" value="2"/>
</dbReference>
<accession>A0A0D6FBX0</accession>
<gene>
    <name evidence="1" type="ORF">CIP107547_00245</name>
</gene>
<dbReference type="AlphaFoldDB" id="A0A0D6FBX0"/>
<dbReference type="OMA" id="GGMMTKP"/>
<sequence>MPAFQAEPGMPYWIDLTTSDLRKSTYFYSHVLGWEIEEFGADYHLARVQGLPVAGFIKRPENHQQPDTWVTYFMTDNIAADCAEVEKLGGRVLADPMEVRLGQMALVVDNAGGLFGLIQPAGEDAFIAAGEPGTPVWHELTATTNYTKAVEFYPALFGWATATMDTDGSFEYTTAQVDGGAIAGIFNAEGQFPPQVPSFWQSYLGVAEVDAAVAATVEYGGSVIREPWDTEFGRMAIIADSTGATVTLCEAPEPVEEGNESDPLEGIDLSQFGL</sequence>
<comment type="caution">
    <text evidence="1">The sequence shown here is derived from an EMBL/GenBank/DDBJ whole genome shotgun (WGS) entry which is preliminary data.</text>
</comment>
<dbReference type="Gene3D" id="3.10.180.10">
    <property type="entry name" value="2,3-Dihydroxybiphenyl 1,2-Dioxygenase, domain 1"/>
    <property type="match status" value="2"/>
</dbReference>
<dbReference type="InterPro" id="IPR052164">
    <property type="entry name" value="Anthracycline_SecMetBiosynth"/>
</dbReference>
<dbReference type="PANTHER" id="PTHR33993">
    <property type="entry name" value="GLYOXALASE-RELATED"/>
    <property type="match status" value="1"/>
</dbReference>
<dbReference type="SUPFAM" id="SSF54593">
    <property type="entry name" value="Glyoxalase/Bleomycin resistance protein/Dihydroxybiphenyl dioxygenase"/>
    <property type="match status" value="2"/>
</dbReference>
<dbReference type="GeneID" id="29422560"/>
<reference evidence="1 2" key="1">
    <citation type="submission" date="2020-02" db="EMBL/GenBank/DDBJ databases">
        <authorList>
            <person name="Brisse S."/>
        </authorList>
    </citation>
    <scope>NUCLEOTIDE SEQUENCE [LARGE SCALE GENOMIC DNA]</scope>
    <source>
        <strain evidence="1">CIP107547</strain>
    </source>
</reference>
<dbReference type="PANTHER" id="PTHR33993:SF10">
    <property type="entry name" value="CONSERVED PROTEIN"/>
    <property type="match status" value="1"/>
</dbReference>
<dbReference type="InterPro" id="IPR029068">
    <property type="entry name" value="Glyas_Bleomycin-R_OHBP_Dase"/>
</dbReference>
<dbReference type="KEGG" id="cdip:ERS451417_00117"/>
<dbReference type="RefSeq" id="WP_014301205.1">
    <property type="nucleotide sequence ID" value="NZ_CABVGJ010000014.1"/>
</dbReference>